<evidence type="ECO:0000256" key="2">
    <source>
        <dbReference type="PIRSR" id="PIRSR601310-3"/>
    </source>
</evidence>
<dbReference type="PANTHER" id="PTHR23089">
    <property type="entry name" value="HISTIDINE TRIAD HIT PROTEIN"/>
    <property type="match status" value="1"/>
</dbReference>
<accession>A0A154L843</accession>
<evidence type="ECO:0000256" key="1">
    <source>
        <dbReference type="PIRSR" id="PIRSR601310-1"/>
    </source>
</evidence>
<dbReference type="InterPro" id="IPR001310">
    <property type="entry name" value="Histidine_triad_HIT"/>
</dbReference>
<dbReference type="Proteomes" id="UP000076335">
    <property type="component" value="Unassembled WGS sequence"/>
</dbReference>
<proteinExistence type="predicted"/>
<gene>
    <name evidence="5" type="ORF">AUP42_14405</name>
</gene>
<dbReference type="GO" id="GO:0003824">
    <property type="term" value="F:catalytic activity"/>
    <property type="evidence" value="ECO:0007669"/>
    <property type="project" value="InterPro"/>
</dbReference>
<dbReference type="InterPro" id="IPR019808">
    <property type="entry name" value="Histidine_triad_CS"/>
</dbReference>
<dbReference type="OrthoDB" id="9784774at2"/>
<dbReference type="SUPFAM" id="SSF54197">
    <property type="entry name" value="HIT-like"/>
    <property type="match status" value="1"/>
</dbReference>
<evidence type="ECO:0000256" key="3">
    <source>
        <dbReference type="PROSITE-ProRule" id="PRU00464"/>
    </source>
</evidence>
<evidence type="ECO:0000313" key="6">
    <source>
        <dbReference type="Proteomes" id="UP000076335"/>
    </source>
</evidence>
<organism evidence="5 6">
    <name type="scientific">Thalassospira lucentensis</name>
    <dbReference type="NCBI Taxonomy" id="168935"/>
    <lineage>
        <taxon>Bacteria</taxon>
        <taxon>Pseudomonadati</taxon>
        <taxon>Pseudomonadota</taxon>
        <taxon>Alphaproteobacteria</taxon>
        <taxon>Rhodospirillales</taxon>
        <taxon>Thalassospiraceae</taxon>
        <taxon>Thalassospira</taxon>
    </lineage>
</organism>
<protein>
    <submittedName>
        <fullName evidence="5">Histidine triad nucleotide-binding protein</fullName>
    </submittedName>
</protein>
<sequence>MAVSAYDPQNIFAKILRGEIPCNKVFEDDHVLAFHDIAPQAPTHILVIPKGTYTSYDDFATNASDAEIIAYTRAIGKIAAAAGVVEDGYRLIANTRDHGRQDVPHLHVHIIGGKKLGLMLPKD</sequence>
<dbReference type="RefSeq" id="WP_062949974.1">
    <property type="nucleotide sequence ID" value="NZ_LPVY01000005.1"/>
</dbReference>
<evidence type="ECO:0000313" key="5">
    <source>
        <dbReference type="EMBL" id="KZB66724.1"/>
    </source>
</evidence>
<feature type="active site" description="Tele-AMP-histidine intermediate" evidence="1">
    <location>
        <position position="107"/>
    </location>
</feature>
<evidence type="ECO:0000259" key="4">
    <source>
        <dbReference type="PROSITE" id="PS51084"/>
    </source>
</evidence>
<dbReference type="Pfam" id="PF01230">
    <property type="entry name" value="HIT"/>
    <property type="match status" value="1"/>
</dbReference>
<dbReference type="PROSITE" id="PS00892">
    <property type="entry name" value="HIT_1"/>
    <property type="match status" value="1"/>
</dbReference>
<dbReference type="Gene3D" id="3.30.428.10">
    <property type="entry name" value="HIT-like"/>
    <property type="match status" value="1"/>
</dbReference>
<feature type="domain" description="HIT" evidence="4">
    <location>
        <begin position="11"/>
        <end position="123"/>
    </location>
</feature>
<dbReference type="InterPro" id="IPR036265">
    <property type="entry name" value="HIT-like_sf"/>
</dbReference>
<name>A0A154L843_9PROT</name>
<comment type="caution">
    <text evidence="5">The sequence shown here is derived from an EMBL/GenBank/DDBJ whole genome shotgun (WGS) entry which is preliminary data.</text>
</comment>
<dbReference type="EMBL" id="LPVY01000005">
    <property type="protein sequence ID" value="KZB66724.1"/>
    <property type="molecule type" value="Genomic_DNA"/>
</dbReference>
<dbReference type="AlphaFoldDB" id="A0A154L843"/>
<dbReference type="PROSITE" id="PS51084">
    <property type="entry name" value="HIT_2"/>
    <property type="match status" value="1"/>
</dbReference>
<reference evidence="5 6" key="1">
    <citation type="submission" date="2015-12" db="EMBL/GenBank/DDBJ databases">
        <title>Genome sequence of Thalassospira lucentensis MCCC 1A02072.</title>
        <authorList>
            <person name="Lu L."/>
            <person name="Lai Q."/>
            <person name="Shao Z."/>
            <person name="Qian P."/>
        </authorList>
    </citation>
    <scope>NUCLEOTIDE SEQUENCE [LARGE SCALE GENOMIC DNA]</scope>
    <source>
        <strain evidence="5 6">MCCC 1A02072</strain>
    </source>
</reference>
<feature type="short sequence motif" description="Histidine triad motif" evidence="2 3">
    <location>
        <begin position="105"/>
        <end position="109"/>
    </location>
</feature>
<dbReference type="InterPro" id="IPR011146">
    <property type="entry name" value="HIT-like"/>
</dbReference>
<dbReference type="PRINTS" id="PR00332">
    <property type="entry name" value="HISTRIAD"/>
</dbReference>